<dbReference type="RefSeq" id="XP_033679787.1">
    <property type="nucleotide sequence ID" value="XM_033829811.1"/>
</dbReference>
<evidence type="ECO:0000313" key="3">
    <source>
        <dbReference type="Proteomes" id="UP000800094"/>
    </source>
</evidence>
<reference evidence="2" key="1">
    <citation type="journal article" date="2020" name="Stud. Mycol.">
        <title>101 Dothideomycetes genomes: a test case for predicting lifestyles and emergence of pathogens.</title>
        <authorList>
            <person name="Haridas S."/>
            <person name="Albert R."/>
            <person name="Binder M."/>
            <person name="Bloem J."/>
            <person name="Labutti K."/>
            <person name="Salamov A."/>
            <person name="Andreopoulos B."/>
            <person name="Baker S."/>
            <person name="Barry K."/>
            <person name="Bills G."/>
            <person name="Bluhm B."/>
            <person name="Cannon C."/>
            <person name="Castanera R."/>
            <person name="Culley D."/>
            <person name="Daum C."/>
            <person name="Ezra D."/>
            <person name="Gonzalez J."/>
            <person name="Henrissat B."/>
            <person name="Kuo A."/>
            <person name="Liang C."/>
            <person name="Lipzen A."/>
            <person name="Lutzoni F."/>
            <person name="Magnuson J."/>
            <person name="Mondo S."/>
            <person name="Nolan M."/>
            <person name="Ohm R."/>
            <person name="Pangilinan J."/>
            <person name="Park H.-J."/>
            <person name="Ramirez L."/>
            <person name="Alfaro M."/>
            <person name="Sun H."/>
            <person name="Tritt A."/>
            <person name="Yoshinaga Y."/>
            <person name="Zwiers L.-H."/>
            <person name="Turgeon B."/>
            <person name="Goodwin S."/>
            <person name="Spatafora J."/>
            <person name="Crous P."/>
            <person name="Grigoriev I."/>
        </authorList>
    </citation>
    <scope>NUCLEOTIDE SEQUENCE</scope>
    <source>
        <strain evidence="2">CBS 122368</strain>
    </source>
</reference>
<proteinExistence type="predicted"/>
<protein>
    <submittedName>
        <fullName evidence="2">Uncharacterized protein</fullName>
    </submittedName>
</protein>
<evidence type="ECO:0000313" key="2">
    <source>
        <dbReference type="EMBL" id="KAF2244783.1"/>
    </source>
</evidence>
<feature type="compositionally biased region" description="Basic and acidic residues" evidence="1">
    <location>
        <begin position="139"/>
        <end position="159"/>
    </location>
</feature>
<organism evidence="2 3">
    <name type="scientific">Trematosphaeria pertusa</name>
    <dbReference type="NCBI Taxonomy" id="390896"/>
    <lineage>
        <taxon>Eukaryota</taxon>
        <taxon>Fungi</taxon>
        <taxon>Dikarya</taxon>
        <taxon>Ascomycota</taxon>
        <taxon>Pezizomycotina</taxon>
        <taxon>Dothideomycetes</taxon>
        <taxon>Pleosporomycetidae</taxon>
        <taxon>Pleosporales</taxon>
        <taxon>Massarineae</taxon>
        <taxon>Trematosphaeriaceae</taxon>
        <taxon>Trematosphaeria</taxon>
    </lineage>
</organism>
<feature type="compositionally biased region" description="Polar residues" evidence="1">
    <location>
        <begin position="31"/>
        <end position="41"/>
    </location>
</feature>
<evidence type="ECO:0000256" key="1">
    <source>
        <dbReference type="SAM" id="MobiDB-lite"/>
    </source>
</evidence>
<feature type="compositionally biased region" description="Basic and acidic residues" evidence="1">
    <location>
        <begin position="109"/>
        <end position="128"/>
    </location>
</feature>
<gene>
    <name evidence="2" type="ORF">BU26DRAFT_522546</name>
</gene>
<dbReference type="OrthoDB" id="5273701at2759"/>
<accession>A0A6A6I5E5</accession>
<dbReference type="AlphaFoldDB" id="A0A6A6I5E5"/>
<keyword evidence="3" id="KW-1185">Reference proteome</keyword>
<name>A0A6A6I5E5_9PLEO</name>
<dbReference type="Proteomes" id="UP000800094">
    <property type="component" value="Unassembled WGS sequence"/>
</dbReference>
<sequence>MQPHLLTSVPTERQATKTARHNSYLERNNEKTNSTMSSGVTGKSEDISASKIQPLDSSLKQNEPHDMSARGSAGTDSAIDKARIDPLGGRGKYQHPEPHASAGSVGTDETVHGTKLEPLDGKAGESTRKNPGFSDEAVDPARIEPLGEVREEMDPQGRR</sequence>
<dbReference type="EMBL" id="ML987202">
    <property type="protein sequence ID" value="KAF2244783.1"/>
    <property type="molecule type" value="Genomic_DNA"/>
</dbReference>
<feature type="region of interest" description="Disordered" evidence="1">
    <location>
        <begin position="1"/>
        <end position="159"/>
    </location>
</feature>
<dbReference type="GeneID" id="54583141"/>
<feature type="compositionally biased region" description="Polar residues" evidence="1">
    <location>
        <begin position="8"/>
        <end position="17"/>
    </location>
</feature>